<evidence type="ECO:0000313" key="5">
    <source>
        <dbReference type="EMBL" id="CAI9109825.1"/>
    </source>
</evidence>
<name>A0AAV1DS99_OLDCO</name>
<organism evidence="5 6">
    <name type="scientific">Oldenlandia corymbosa var. corymbosa</name>
    <dbReference type="NCBI Taxonomy" id="529605"/>
    <lineage>
        <taxon>Eukaryota</taxon>
        <taxon>Viridiplantae</taxon>
        <taxon>Streptophyta</taxon>
        <taxon>Embryophyta</taxon>
        <taxon>Tracheophyta</taxon>
        <taxon>Spermatophyta</taxon>
        <taxon>Magnoliopsida</taxon>
        <taxon>eudicotyledons</taxon>
        <taxon>Gunneridae</taxon>
        <taxon>Pentapetalae</taxon>
        <taxon>asterids</taxon>
        <taxon>lamiids</taxon>
        <taxon>Gentianales</taxon>
        <taxon>Rubiaceae</taxon>
        <taxon>Rubioideae</taxon>
        <taxon>Spermacoceae</taxon>
        <taxon>Hedyotis-Oldenlandia complex</taxon>
        <taxon>Oldenlandia</taxon>
    </lineage>
</organism>
<feature type="domain" description="RRM" evidence="4">
    <location>
        <begin position="83"/>
        <end position="188"/>
    </location>
</feature>
<evidence type="ECO:0000256" key="2">
    <source>
        <dbReference type="PROSITE-ProRule" id="PRU00176"/>
    </source>
</evidence>
<dbReference type="SMART" id="SM00360">
    <property type="entry name" value="RRM"/>
    <property type="match status" value="3"/>
</dbReference>
<evidence type="ECO:0000259" key="4">
    <source>
        <dbReference type="PROSITE" id="PS50102"/>
    </source>
</evidence>
<dbReference type="CDD" id="cd00590">
    <property type="entry name" value="RRM_SF"/>
    <property type="match status" value="2"/>
</dbReference>
<feature type="region of interest" description="Disordered" evidence="3">
    <location>
        <begin position="561"/>
        <end position="588"/>
    </location>
</feature>
<keyword evidence="6" id="KW-1185">Reference proteome</keyword>
<sequence length="605" mass="67008">MKGTEVFVGGLPVTATESAIREVFSGCGEIVDVRLIKDQKGNAKGFCFVRFSTKEAADKALKEKSGVVLDGKKIGLRPSTEQDTLYFGNLNKGWNANEFEALVRQVFPDVLSVDLVSLPGELQSEKKRNRGFAFVKFTSHAAAARALRVGSKPEFLLGNLHPAVQWVEEQPEIDPAVLSKIKIAFIKNLPGNADESFLRKLFEPFGEIEKVVLWKKGGLSLGFVHFTKRSALENAIREMHDKILQWPEGGPTHKLSVEIARPTDKSKKRIREDSQSNMANKVPNNLEYIPGVKPESYRCSVVKPFGQKEEVYEDPYEAAVLSLPVTVKERLLRILRLRIATRFDIDIQNITSLKQLPESTAISVLDQFMLSGAEARNKGVYLAGLIARYQGEHQRASRSPGGMSRVGDYAATGSGVSSYSDRVLYAPDDSFGRSVGSGVRSEKYVPHYSAVVPDYPMLSRPLLGRAETNHSPLQPTSTSYAPYAKLKLSPEMDDLVSGVPTTYAAFRRDAVAASPLTHRQVKVGDMADSPTARPQVRFSDVSGHPSTQFAGRLEGVLDRPLSRPQVGFDDVTNRLPSQPRVRFDPYTGEPYRFDPYTGERILPYT</sequence>
<dbReference type="EMBL" id="OX459123">
    <property type="protein sequence ID" value="CAI9109825.1"/>
    <property type="molecule type" value="Genomic_DNA"/>
</dbReference>
<dbReference type="Pfam" id="PF00076">
    <property type="entry name" value="RRM_1"/>
    <property type="match status" value="3"/>
</dbReference>
<feature type="domain" description="RRM" evidence="4">
    <location>
        <begin position="4"/>
        <end position="81"/>
    </location>
</feature>
<dbReference type="Pfam" id="PF18360">
    <property type="entry name" value="hnRNP_Q_AcD"/>
    <property type="match status" value="1"/>
</dbReference>
<reference evidence="5" key="1">
    <citation type="submission" date="2023-03" db="EMBL/GenBank/DDBJ databases">
        <authorList>
            <person name="Julca I."/>
        </authorList>
    </citation>
    <scope>NUCLEOTIDE SEQUENCE</scope>
</reference>
<accession>A0AAV1DS99</accession>
<evidence type="ECO:0000256" key="3">
    <source>
        <dbReference type="SAM" id="MobiDB-lite"/>
    </source>
</evidence>
<dbReference type="AlphaFoldDB" id="A0AAV1DS99"/>
<dbReference type="Gene3D" id="3.30.70.330">
    <property type="match status" value="3"/>
</dbReference>
<evidence type="ECO:0000256" key="1">
    <source>
        <dbReference type="ARBA" id="ARBA00022884"/>
    </source>
</evidence>
<evidence type="ECO:0000313" key="6">
    <source>
        <dbReference type="Proteomes" id="UP001161247"/>
    </source>
</evidence>
<dbReference type="InterPro" id="IPR000504">
    <property type="entry name" value="RRM_dom"/>
</dbReference>
<keyword evidence="1 2" id="KW-0694">RNA-binding</keyword>
<dbReference type="InterPro" id="IPR035979">
    <property type="entry name" value="RBD_domain_sf"/>
</dbReference>
<dbReference type="InterPro" id="IPR012677">
    <property type="entry name" value="Nucleotide-bd_a/b_plait_sf"/>
</dbReference>
<dbReference type="Proteomes" id="UP001161247">
    <property type="component" value="Chromosome 6"/>
</dbReference>
<dbReference type="SUPFAM" id="SSF54928">
    <property type="entry name" value="RNA-binding domain, RBD"/>
    <property type="match status" value="2"/>
</dbReference>
<proteinExistence type="predicted"/>
<dbReference type="GO" id="GO:0003723">
    <property type="term" value="F:RNA binding"/>
    <property type="evidence" value="ECO:0007669"/>
    <property type="project" value="UniProtKB-UniRule"/>
</dbReference>
<dbReference type="InterPro" id="IPR041337">
    <property type="entry name" value="hnRNP_Q_AcD"/>
</dbReference>
<feature type="domain" description="RRM" evidence="4">
    <location>
        <begin position="182"/>
        <end position="262"/>
    </location>
</feature>
<gene>
    <name evidence="5" type="ORF">OLC1_LOCUS17625</name>
</gene>
<dbReference type="PROSITE" id="PS50102">
    <property type="entry name" value="RRM"/>
    <property type="match status" value="3"/>
</dbReference>
<dbReference type="PANTHER" id="PTHR21245">
    <property type="entry name" value="HETEROGENEOUS NUCLEAR RIBONUCLEOPROTEIN"/>
    <property type="match status" value="1"/>
</dbReference>
<protein>
    <submittedName>
        <fullName evidence="5">OLC1v1009731C1</fullName>
    </submittedName>
</protein>